<reference evidence="3 4" key="1">
    <citation type="submission" date="2024-09" db="EMBL/GenBank/DDBJ databases">
        <title>Chromosome-scale assembly of Riccia sorocarpa.</title>
        <authorList>
            <person name="Paukszto L."/>
        </authorList>
    </citation>
    <scope>NUCLEOTIDE SEQUENCE [LARGE SCALE GENOMIC DNA]</scope>
    <source>
        <strain evidence="3">LP-2024</strain>
        <tissue evidence="3">Aerial parts of the thallus</tissue>
    </source>
</reference>
<name>A0ABD3H936_9MARC</name>
<dbReference type="PIRSF" id="PIRSF012939">
    <property type="entry name" value="Transpt_NO3_Nar2"/>
    <property type="match status" value="1"/>
</dbReference>
<dbReference type="PANTHER" id="PTHR34806:SF1">
    <property type="entry name" value="HIGH-AFFINITY NITRATE TRANSPORTER 3.1"/>
    <property type="match status" value="1"/>
</dbReference>
<dbReference type="PANTHER" id="PTHR34806">
    <property type="entry name" value="HIGH-AFFINITY NITRATE TRANSPORTER 3.2"/>
    <property type="match status" value="1"/>
</dbReference>
<organism evidence="3 4">
    <name type="scientific">Riccia sorocarpa</name>
    <dbReference type="NCBI Taxonomy" id="122646"/>
    <lineage>
        <taxon>Eukaryota</taxon>
        <taxon>Viridiplantae</taxon>
        <taxon>Streptophyta</taxon>
        <taxon>Embryophyta</taxon>
        <taxon>Marchantiophyta</taxon>
        <taxon>Marchantiopsida</taxon>
        <taxon>Marchantiidae</taxon>
        <taxon>Marchantiales</taxon>
        <taxon>Ricciaceae</taxon>
        <taxon>Riccia</taxon>
    </lineage>
</organism>
<evidence type="ECO:0000313" key="4">
    <source>
        <dbReference type="Proteomes" id="UP001633002"/>
    </source>
</evidence>
<keyword evidence="2" id="KW-0732">Signal</keyword>
<keyword evidence="4" id="KW-1185">Reference proteome</keyword>
<dbReference type="Proteomes" id="UP001633002">
    <property type="component" value="Unassembled WGS sequence"/>
</dbReference>
<evidence type="ECO:0000256" key="1">
    <source>
        <dbReference type="SAM" id="Phobius"/>
    </source>
</evidence>
<feature type="transmembrane region" description="Helical" evidence="1">
    <location>
        <begin position="182"/>
        <end position="201"/>
    </location>
</feature>
<dbReference type="EMBL" id="JBJQOH010000004">
    <property type="protein sequence ID" value="KAL3688023.1"/>
    <property type="molecule type" value="Genomic_DNA"/>
</dbReference>
<evidence type="ECO:0000256" key="2">
    <source>
        <dbReference type="SAM" id="SignalP"/>
    </source>
</evidence>
<protein>
    <recommendedName>
        <fullName evidence="5">High-affinity nitrate transporter</fullName>
    </recommendedName>
</protein>
<sequence length="241" mass="26089">MSAMKIALVLAVALLALVSVAEAGVSFKSLNSSRTLTVQAKIQATNVTSGQAHVGTDHLVISWALNSSFDGTGKDARYVNVKIKLCYAPVSQTDRGWRKTKDDLEKDKTCSKGITQQKYVSTGNTTTWRITKDVPGAVYFVRVYAVDAVGTELAFGQTTDKTKTTNLIEIVPISGRHVSIDIAAAVFSVFSVGSLMGFLSLEAIKQRKANSKAGHFFRAAFTDIIRGHSVLREIKIIKSKC</sequence>
<keyword evidence="1" id="KW-0812">Transmembrane</keyword>
<comment type="caution">
    <text evidence="3">The sequence shown here is derived from an EMBL/GenBank/DDBJ whole genome shotgun (WGS) entry which is preliminary data.</text>
</comment>
<keyword evidence="1" id="KW-0472">Membrane</keyword>
<feature type="signal peptide" evidence="2">
    <location>
        <begin position="1"/>
        <end position="23"/>
    </location>
</feature>
<feature type="chain" id="PRO_5044788805" description="High-affinity nitrate transporter" evidence="2">
    <location>
        <begin position="24"/>
        <end position="241"/>
    </location>
</feature>
<evidence type="ECO:0008006" key="5">
    <source>
        <dbReference type="Google" id="ProtNLM"/>
    </source>
</evidence>
<evidence type="ECO:0000313" key="3">
    <source>
        <dbReference type="EMBL" id="KAL3688023.1"/>
    </source>
</evidence>
<accession>A0ABD3H936</accession>
<dbReference type="AlphaFoldDB" id="A0ABD3H936"/>
<gene>
    <name evidence="3" type="ORF">R1sor_014332</name>
</gene>
<dbReference type="InterPro" id="IPR016605">
    <property type="entry name" value="Transptr_NO3_Nar2"/>
</dbReference>
<keyword evidence="1" id="KW-1133">Transmembrane helix</keyword>
<proteinExistence type="predicted"/>
<dbReference type="Pfam" id="PF16974">
    <property type="entry name" value="NAR2"/>
    <property type="match status" value="1"/>
</dbReference>